<keyword evidence="4" id="KW-1185">Reference proteome</keyword>
<comment type="caution">
    <text evidence="3">The sequence shown here is derived from an EMBL/GenBank/DDBJ whole genome shotgun (WGS) entry which is preliminary data.</text>
</comment>
<reference evidence="3 4" key="1">
    <citation type="submission" date="2016-09" db="EMBL/GenBank/DDBJ databases">
        <title>The draft genome of Dichanthelium oligosanthes: A C3 panicoid grass species.</title>
        <authorList>
            <person name="Studer A.J."/>
            <person name="Schnable J.C."/>
            <person name="Brutnell T.P."/>
        </authorList>
    </citation>
    <scope>NUCLEOTIDE SEQUENCE [LARGE SCALE GENOMIC DNA]</scope>
    <source>
        <strain evidence="4">cv. Kellogg 1175</strain>
        <tissue evidence="3">Leaf</tissue>
    </source>
</reference>
<dbReference type="AlphaFoldDB" id="A0A1E5URI6"/>
<dbReference type="Proteomes" id="UP000095767">
    <property type="component" value="Unassembled WGS sequence"/>
</dbReference>
<dbReference type="InterPro" id="IPR012942">
    <property type="entry name" value="SRR1-like"/>
</dbReference>
<gene>
    <name evidence="3" type="ORF">BAE44_0023554</name>
</gene>
<accession>A0A1E5URI6</accession>
<evidence type="ECO:0000259" key="2">
    <source>
        <dbReference type="Pfam" id="PF07985"/>
    </source>
</evidence>
<name>A0A1E5URI6_9POAL</name>
<dbReference type="GO" id="GO:0005634">
    <property type="term" value="C:nucleus"/>
    <property type="evidence" value="ECO:0007669"/>
    <property type="project" value="TreeGrafter"/>
</dbReference>
<proteinExistence type="inferred from homology"/>
<dbReference type="Pfam" id="PF07985">
    <property type="entry name" value="SRR1"/>
    <property type="match status" value="1"/>
</dbReference>
<feature type="domain" description="SRR1-like" evidence="2">
    <location>
        <begin position="41"/>
        <end position="203"/>
    </location>
</feature>
<protein>
    <recommendedName>
        <fullName evidence="2">SRR1-like domain-containing protein</fullName>
    </recommendedName>
</protein>
<dbReference type="InterPro" id="IPR040044">
    <property type="entry name" value="SRR1L"/>
</dbReference>
<dbReference type="GO" id="GO:0005737">
    <property type="term" value="C:cytoplasm"/>
    <property type="evidence" value="ECO:0007669"/>
    <property type="project" value="TreeGrafter"/>
</dbReference>
<comment type="similarity">
    <text evidence="1">Belongs to the SRR1 family.</text>
</comment>
<dbReference type="EMBL" id="LWDX02066991">
    <property type="protein sequence ID" value="OEL15428.1"/>
    <property type="molecule type" value="Genomic_DNA"/>
</dbReference>
<dbReference type="PANTHER" id="PTHR28626:SF3">
    <property type="entry name" value="SRR1-LIKE PROTEIN"/>
    <property type="match status" value="1"/>
</dbReference>
<dbReference type="OrthoDB" id="551431at2759"/>
<organism evidence="3 4">
    <name type="scientific">Dichanthelium oligosanthes</name>
    <dbReference type="NCBI Taxonomy" id="888268"/>
    <lineage>
        <taxon>Eukaryota</taxon>
        <taxon>Viridiplantae</taxon>
        <taxon>Streptophyta</taxon>
        <taxon>Embryophyta</taxon>
        <taxon>Tracheophyta</taxon>
        <taxon>Spermatophyta</taxon>
        <taxon>Magnoliopsida</taxon>
        <taxon>Liliopsida</taxon>
        <taxon>Poales</taxon>
        <taxon>Poaceae</taxon>
        <taxon>PACMAD clade</taxon>
        <taxon>Panicoideae</taxon>
        <taxon>Panicodae</taxon>
        <taxon>Paniceae</taxon>
        <taxon>Dichantheliinae</taxon>
        <taxon>Dichanthelium</taxon>
    </lineage>
</organism>
<evidence type="ECO:0000313" key="3">
    <source>
        <dbReference type="EMBL" id="OEL15428.1"/>
    </source>
</evidence>
<sequence length="214" mass="23776">MARAHAAISRISASRLYRRLLLPDSLLPHRLRLLVPARLYLVGVRSFESFPVACLQLTLAALLRRDLLSDAASADLFDPVLSAAEYAAAVALGFSISSLDDRCRCCVEEPTLFYMPHCEASLYDALLAANWDSPSELCRVCMLANSFQRYALQAEDNRSSPAAKAAHVLAARRFVCKERVGKTGDLDEDDWFTRAFNETSLHFFKKSTVSGLKD</sequence>
<evidence type="ECO:0000313" key="4">
    <source>
        <dbReference type="Proteomes" id="UP000095767"/>
    </source>
</evidence>
<evidence type="ECO:0000256" key="1">
    <source>
        <dbReference type="ARBA" id="ARBA00009856"/>
    </source>
</evidence>
<dbReference type="PANTHER" id="PTHR28626">
    <property type="entry name" value="SRR1-LIKE PROTEIN"/>
    <property type="match status" value="1"/>
</dbReference>